<reference evidence="3" key="1">
    <citation type="submission" date="2018-05" db="EMBL/GenBank/DDBJ databases">
        <authorList>
            <person name="Lanie J.A."/>
            <person name="Ng W.-L."/>
            <person name="Kazmierczak K.M."/>
            <person name="Andrzejewski T.M."/>
            <person name="Davidsen T.M."/>
            <person name="Wayne K.J."/>
            <person name="Tettelin H."/>
            <person name="Glass J.I."/>
            <person name="Rusch D."/>
            <person name="Podicherti R."/>
            <person name="Tsui H.-C.T."/>
            <person name="Winkler M.E."/>
        </authorList>
    </citation>
    <scope>NUCLEOTIDE SEQUENCE</scope>
</reference>
<dbReference type="AlphaFoldDB" id="A0A382PMP6"/>
<dbReference type="Gene3D" id="3.40.50.720">
    <property type="entry name" value="NAD(P)-binding Rossmann-like Domain"/>
    <property type="match status" value="1"/>
</dbReference>
<protein>
    <recommendedName>
        <fullName evidence="2">NAD-dependent epimerase/dehydratase domain-containing protein</fullName>
    </recommendedName>
</protein>
<name>A0A382PMP6_9ZZZZ</name>
<evidence type="ECO:0000313" key="3">
    <source>
        <dbReference type="EMBL" id="SVC74040.1"/>
    </source>
</evidence>
<evidence type="ECO:0000256" key="1">
    <source>
        <dbReference type="ARBA" id="ARBA00007637"/>
    </source>
</evidence>
<feature type="domain" description="NAD-dependent epimerase/dehydratase" evidence="2">
    <location>
        <begin position="10"/>
        <end position="243"/>
    </location>
</feature>
<dbReference type="Pfam" id="PF01370">
    <property type="entry name" value="Epimerase"/>
    <property type="match status" value="1"/>
</dbReference>
<proteinExistence type="inferred from homology"/>
<dbReference type="EMBL" id="UINC01108153">
    <property type="protein sequence ID" value="SVC74040.1"/>
    <property type="molecule type" value="Genomic_DNA"/>
</dbReference>
<dbReference type="SUPFAM" id="SSF51735">
    <property type="entry name" value="NAD(P)-binding Rossmann-fold domains"/>
    <property type="match status" value="1"/>
</dbReference>
<gene>
    <name evidence="3" type="ORF">METZ01_LOCUS326894</name>
</gene>
<comment type="similarity">
    <text evidence="1">Belongs to the NAD(P)-dependent epimerase/dehydratase family.</text>
</comment>
<sequence>MSAIRDSVAVVTGGAGFIGSHLCDRLIDTGNEVVCVDNLVGSGGSDRNIKHLLGQPGFTFVQESIVDWASTPNLDGVDYVFHQAAAKNTVSIEDPVRDLEVNSLGTLKLLLAAKDARIRKFVHGSTGSVYGELQDSQDEQHPKNPASFYGVSKLAGESYCRIVADMYNLDCTIYRYFHVIGPRQDGSDTGGVVPIFIRRCLDGRPLTIFGTGNQLRSFTSVHDVVEANLLAAYLGPRSNGTFNCASA</sequence>
<feature type="non-terminal residue" evidence="3">
    <location>
        <position position="247"/>
    </location>
</feature>
<dbReference type="InterPro" id="IPR036291">
    <property type="entry name" value="NAD(P)-bd_dom_sf"/>
</dbReference>
<organism evidence="3">
    <name type="scientific">marine metagenome</name>
    <dbReference type="NCBI Taxonomy" id="408172"/>
    <lineage>
        <taxon>unclassified sequences</taxon>
        <taxon>metagenomes</taxon>
        <taxon>ecological metagenomes</taxon>
    </lineage>
</organism>
<dbReference type="PANTHER" id="PTHR43000">
    <property type="entry name" value="DTDP-D-GLUCOSE 4,6-DEHYDRATASE-RELATED"/>
    <property type="match status" value="1"/>
</dbReference>
<evidence type="ECO:0000259" key="2">
    <source>
        <dbReference type="Pfam" id="PF01370"/>
    </source>
</evidence>
<accession>A0A382PMP6</accession>
<dbReference type="InterPro" id="IPR001509">
    <property type="entry name" value="Epimerase_deHydtase"/>
</dbReference>